<dbReference type="Pfam" id="PF09851">
    <property type="entry name" value="SHOCT"/>
    <property type="match status" value="1"/>
</dbReference>
<evidence type="ECO:0000313" key="3">
    <source>
        <dbReference type="EMBL" id="QJY45515.1"/>
    </source>
</evidence>
<dbReference type="AlphaFoldDB" id="A0A6M6JEL9"/>
<evidence type="ECO:0000313" key="4">
    <source>
        <dbReference type="Proteomes" id="UP000505377"/>
    </source>
</evidence>
<feature type="transmembrane region" description="Helical" evidence="1">
    <location>
        <begin position="6"/>
        <end position="29"/>
    </location>
</feature>
<sequence>MMNGSMMGWFWIWPTLVVIGLMLLGYLAYRLTQNRRPGADTVPVAGPTSARQILDERYARGEINDEEYRKRRDTLT</sequence>
<reference evidence="3 4" key="1">
    <citation type="submission" date="2020-05" db="EMBL/GenBank/DDBJ databases">
        <authorList>
            <person name="Mo P."/>
        </authorList>
    </citation>
    <scope>NUCLEOTIDE SEQUENCE [LARGE SCALE GENOMIC DNA]</scope>
    <source>
        <strain evidence="3 4">Gen01</strain>
    </source>
</reference>
<keyword evidence="1" id="KW-0472">Membrane</keyword>
<gene>
    <name evidence="3" type="ORF">HOP40_06615</name>
</gene>
<dbReference type="EMBL" id="CP053564">
    <property type="protein sequence ID" value="QJY45515.1"/>
    <property type="molecule type" value="Genomic_DNA"/>
</dbReference>
<feature type="domain" description="SHOCT" evidence="2">
    <location>
        <begin position="50"/>
        <end position="75"/>
    </location>
</feature>
<evidence type="ECO:0000259" key="2">
    <source>
        <dbReference type="Pfam" id="PF09851"/>
    </source>
</evidence>
<organism evidence="3 4">
    <name type="scientific">Pseudonocardia broussonetiae</name>
    <dbReference type="NCBI Taxonomy" id="2736640"/>
    <lineage>
        <taxon>Bacteria</taxon>
        <taxon>Bacillati</taxon>
        <taxon>Actinomycetota</taxon>
        <taxon>Actinomycetes</taxon>
        <taxon>Pseudonocardiales</taxon>
        <taxon>Pseudonocardiaceae</taxon>
        <taxon>Pseudonocardia</taxon>
    </lineage>
</organism>
<name>A0A6M6JEL9_9PSEU</name>
<evidence type="ECO:0000256" key="1">
    <source>
        <dbReference type="SAM" id="Phobius"/>
    </source>
</evidence>
<accession>A0A6M6JEL9</accession>
<keyword evidence="4" id="KW-1185">Reference proteome</keyword>
<dbReference type="InterPro" id="IPR018649">
    <property type="entry name" value="SHOCT"/>
</dbReference>
<keyword evidence="1" id="KW-1133">Transmembrane helix</keyword>
<dbReference type="Proteomes" id="UP000505377">
    <property type="component" value="Chromosome"/>
</dbReference>
<dbReference type="RefSeq" id="WP_172155636.1">
    <property type="nucleotide sequence ID" value="NZ_CP053564.1"/>
</dbReference>
<proteinExistence type="predicted"/>
<protein>
    <submittedName>
        <fullName evidence="3">SHOCT domain-containing protein</fullName>
    </submittedName>
</protein>
<keyword evidence="1" id="KW-0812">Transmembrane</keyword>
<dbReference type="KEGG" id="pbro:HOP40_06615"/>